<reference evidence="2" key="1">
    <citation type="submission" date="2016-06" db="EMBL/GenBank/DDBJ databases">
        <title>First high quality genome sequence of Plasmodium coatneyi using continuous long reads from single molecule, real-time sequencing.</title>
        <authorList>
            <person name="Chien J.-T."/>
            <person name="Pakala S.B."/>
            <person name="Geraldo J.A."/>
            <person name="Lapp S.A."/>
            <person name="Barnwell J.W."/>
            <person name="Kissinger J.C."/>
            <person name="Galinski M.R."/>
            <person name="Humphrey J.C."/>
        </authorList>
    </citation>
    <scope>NUCLEOTIDE SEQUENCE [LARGE SCALE GENOMIC DNA]</scope>
    <source>
        <strain evidence="2">Hackeri</strain>
    </source>
</reference>
<dbReference type="SUPFAM" id="SSF52540">
    <property type="entry name" value="P-loop containing nucleoside triphosphate hydrolases"/>
    <property type="match status" value="1"/>
</dbReference>
<dbReference type="GO" id="GO:0000400">
    <property type="term" value="F:four-way junction DNA binding"/>
    <property type="evidence" value="ECO:0007669"/>
    <property type="project" value="TreeGrafter"/>
</dbReference>
<name>A0A1B1DWA3_9APIC</name>
<dbReference type="RefSeq" id="XP_019913614.1">
    <property type="nucleotide sequence ID" value="XM_020058039.1"/>
</dbReference>
<dbReference type="GO" id="GO:0005657">
    <property type="term" value="C:replication fork"/>
    <property type="evidence" value="ECO:0007669"/>
    <property type="project" value="TreeGrafter"/>
</dbReference>
<dbReference type="Gene3D" id="3.40.50.300">
    <property type="entry name" value="P-loop containing nucleotide triphosphate hydrolases"/>
    <property type="match status" value="1"/>
</dbReference>
<evidence type="ECO:0000313" key="2">
    <source>
        <dbReference type="Proteomes" id="UP000092716"/>
    </source>
</evidence>
<accession>A0A1B1DWA3</accession>
<dbReference type="PANTHER" id="PTHR46487">
    <property type="entry name" value="DNA REPAIR PROTEIN XRCC3"/>
    <property type="match status" value="1"/>
</dbReference>
<dbReference type="PANTHER" id="PTHR46487:SF1">
    <property type="entry name" value="DNA REPAIR PROTEIN XRCC3"/>
    <property type="match status" value="1"/>
</dbReference>
<organism evidence="1 2">
    <name type="scientific">Plasmodium coatneyi</name>
    <dbReference type="NCBI Taxonomy" id="208452"/>
    <lineage>
        <taxon>Eukaryota</taxon>
        <taxon>Sar</taxon>
        <taxon>Alveolata</taxon>
        <taxon>Apicomplexa</taxon>
        <taxon>Aconoidasida</taxon>
        <taxon>Haemosporida</taxon>
        <taxon>Plasmodiidae</taxon>
        <taxon>Plasmodium</taxon>
    </lineage>
</organism>
<dbReference type="GO" id="GO:0045003">
    <property type="term" value="P:double-strand break repair via synthesis-dependent strand annealing"/>
    <property type="evidence" value="ECO:0007669"/>
    <property type="project" value="TreeGrafter"/>
</dbReference>
<dbReference type="GO" id="GO:0090656">
    <property type="term" value="P:t-circle formation"/>
    <property type="evidence" value="ECO:0007669"/>
    <property type="project" value="TreeGrafter"/>
</dbReference>
<dbReference type="VEuPathDB" id="PlasmoDB:PCOAH_00012300"/>
<gene>
    <name evidence="1" type="ORF">PCOAH_00012300</name>
</gene>
<dbReference type="GO" id="GO:0033065">
    <property type="term" value="C:Rad51C-XRCC3 complex"/>
    <property type="evidence" value="ECO:0007669"/>
    <property type="project" value="TreeGrafter"/>
</dbReference>
<dbReference type="EMBL" id="CP016243">
    <property type="protein sequence ID" value="ANQ06919.1"/>
    <property type="molecule type" value="Genomic_DNA"/>
</dbReference>
<dbReference type="InterPro" id="IPR027417">
    <property type="entry name" value="P-loop_NTPase"/>
</dbReference>
<proteinExistence type="predicted"/>
<keyword evidence="2" id="KW-1185">Reference proteome</keyword>
<dbReference type="Proteomes" id="UP000092716">
    <property type="component" value="Chromosome 5"/>
</dbReference>
<dbReference type="OrthoDB" id="1861185at2759"/>
<feature type="non-terminal residue" evidence="1">
    <location>
        <position position="329"/>
    </location>
</feature>
<dbReference type="GO" id="GO:0071140">
    <property type="term" value="P:resolution of mitotic recombination intermediates"/>
    <property type="evidence" value="ECO:0007669"/>
    <property type="project" value="TreeGrafter"/>
</dbReference>
<protein>
    <submittedName>
        <fullName evidence="1">Uncharacterized protein</fullName>
    </submittedName>
</protein>
<dbReference type="AlphaFoldDB" id="A0A1B1DWA3"/>
<sequence>MADPIGEATCRSVERIFDAVPFNKSDRKKLQFEDKKLNHFFENGILNYSLVEVVGASGSGKTQFALTLCAELLLKIIEEKKQAIVFYVYFNRMFPMRRLEEIVRRKLELRGGHSSCKEPHGGGNTCGCINRGNEKRTEQVEGSARMGNHHQTDHEQTWHDEAGQPNPHHAQNCPVRSALQNLYIQKINEEKEFFQLIKKDINYILKHHQISLLVVDSLNCLFNGNDKMEVYRKCQLFTAISQSMKQLAYDNNFFLLVLNSWHPRKDYIHFSFNLFDYVINSSFSNTIIYFKKRKRKNKIDRRMIIKCSEFLRKYKSMRFEINDSGFSVP</sequence>
<evidence type="ECO:0000313" key="1">
    <source>
        <dbReference type="EMBL" id="ANQ06919.1"/>
    </source>
</evidence>
<dbReference type="GO" id="GO:0000722">
    <property type="term" value="P:telomere maintenance via recombination"/>
    <property type="evidence" value="ECO:0007669"/>
    <property type="project" value="TreeGrafter"/>
</dbReference>
<dbReference type="GeneID" id="30907956"/>
<dbReference type="KEGG" id="pcot:PCOAH_00012300"/>